<dbReference type="EMBL" id="BGPR01031811">
    <property type="protein sequence ID" value="GBO05056.1"/>
    <property type="molecule type" value="Genomic_DNA"/>
</dbReference>
<organism evidence="2 3">
    <name type="scientific">Araneus ventricosus</name>
    <name type="common">Orbweaver spider</name>
    <name type="synonym">Epeira ventricosa</name>
    <dbReference type="NCBI Taxonomy" id="182803"/>
    <lineage>
        <taxon>Eukaryota</taxon>
        <taxon>Metazoa</taxon>
        <taxon>Ecdysozoa</taxon>
        <taxon>Arthropoda</taxon>
        <taxon>Chelicerata</taxon>
        <taxon>Arachnida</taxon>
        <taxon>Araneae</taxon>
        <taxon>Araneomorphae</taxon>
        <taxon>Entelegynae</taxon>
        <taxon>Araneoidea</taxon>
        <taxon>Araneidae</taxon>
        <taxon>Araneus</taxon>
    </lineage>
</organism>
<protein>
    <submittedName>
        <fullName evidence="2">Uncharacterized protein</fullName>
    </submittedName>
</protein>
<evidence type="ECO:0000256" key="1">
    <source>
        <dbReference type="SAM" id="MobiDB-lite"/>
    </source>
</evidence>
<gene>
    <name evidence="2" type="ORF">AVEN_113140_1</name>
</gene>
<evidence type="ECO:0000313" key="3">
    <source>
        <dbReference type="Proteomes" id="UP000499080"/>
    </source>
</evidence>
<keyword evidence="3" id="KW-1185">Reference proteome</keyword>
<evidence type="ECO:0000313" key="2">
    <source>
        <dbReference type="EMBL" id="GBO05056.1"/>
    </source>
</evidence>
<accession>A0A4Y2U091</accession>
<dbReference type="AlphaFoldDB" id="A0A4Y2U091"/>
<dbReference type="Proteomes" id="UP000499080">
    <property type="component" value="Unassembled WGS sequence"/>
</dbReference>
<feature type="compositionally biased region" description="Basic residues" evidence="1">
    <location>
        <begin position="19"/>
        <end position="29"/>
    </location>
</feature>
<reference evidence="2 3" key="1">
    <citation type="journal article" date="2019" name="Sci. Rep.">
        <title>Orb-weaving spider Araneus ventricosus genome elucidates the spidroin gene catalogue.</title>
        <authorList>
            <person name="Kono N."/>
            <person name="Nakamura H."/>
            <person name="Ohtoshi R."/>
            <person name="Moran D.A.P."/>
            <person name="Shinohara A."/>
            <person name="Yoshida Y."/>
            <person name="Fujiwara M."/>
            <person name="Mori M."/>
            <person name="Tomita M."/>
            <person name="Arakawa K."/>
        </authorList>
    </citation>
    <scope>NUCLEOTIDE SEQUENCE [LARGE SCALE GENOMIC DNA]</scope>
</reference>
<comment type="caution">
    <text evidence="2">The sequence shown here is derived from an EMBL/GenBank/DDBJ whole genome shotgun (WGS) entry which is preliminary data.</text>
</comment>
<name>A0A4Y2U091_ARAVE</name>
<feature type="region of interest" description="Disordered" evidence="1">
    <location>
        <begin position="1"/>
        <end position="37"/>
    </location>
</feature>
<sequence length="83" mass="9183">MGPNEKTKNPKKGSNLKIGTHRPKHRRNKTNTPPERRSDVIKQAISLEEGGDCCPACESSKSSDISYSKASLLIEEEPHLGIR</sequence>
<proteinExistence type="predicted"/>